<protein>
    <submittedName>
        <fullName evidence="1">Uncharacterized protein</fullName>
    </submittedName>
</protein>
<sequence length="70" mass="7807">MTLRFGQSCPTCGRRIEVRLELLGRSVACPHCHAEFIASERQTPQPSSDEALMDRVERALRRSGAVVPVK</sequence>
<dbReference type="Gene3D" id="2.20.28.30">
    <property type="entry name" value="RNA polymerase ii, chain L"/>
    <property type="match status" value="1"/>
</dbReference>
<evidence type="ECO:0000313" key="2">
    <source>
        <dbReference type="Proteomes" id="UP000325286"/>
    </source>
</evidence>
<dbReference type="AlphaFoldDB" id="A0A5B9QTK6"/>
<dbReference type="RefSeq" id="WP_148080456.1">
    <property type="nucleotide sequence ID" value="NZ_CP042914.1"/>
</dbReference>
<dbReference type="EMBL" id="CP042914">
    <property type="protein sequence ID" value="QEG42354.1"/>
    <property type="molecule type" value="Genomic_DNA"/>
</dbReference>
<dbReference type="OrthoDB" id="290564at2"/>
<keyword evidence="2" id="KW-1185">Reference proteome</keyword>
<reference evidence="1 2" key="1">
    <citation type="submission" date="2019-08" db="EMBL/GenBank/DDBJ databases">
        <title>Deep-cultivation of Planctomycetes and their phenomic and genomic characterization uncovers novel biology.</title>
        <authorList>
            <person name="Wiegand S."/>
            <person name="Jogler M."/>
            <person name="Boedeker C."/>
            <person name="Pinto D."/>
            <person name="Vollmers J."/>
            <person name="Rivas-Marin E."/>
            <person name="Kohn T."/>
            <person name="Peeters S.H."/>
            <person name="Heuer A."/>
            <person name="Rast P."/>
            <person name="Oberbeckmann S."/>
            <person name="Bunk B."/>
            <person name="Jeske O."/>
            <person name="Meyerdierks A."/>
            <person name="Storesund J.E."/>
            <person name="Kallscheuer N."/>
            <person name="Luecker S."/>
            <person name="Lage O.M."/>
            <person name="Pohl T."/>
            <person name="Merkel B.J."/>
            <person name="Hornburger P."/>
            <person name="Mueller R.-W."/>
            <person name="Bruemmer F."/>
            <person name="Labrenz M."/>
            <person name="Spormann A.M."/>
            <person name="Op den Camp H."/>
            <person name="Overmann J."/>
            <person name="Amann R."/>
            <person name="Jetten M.S.M."/>
            <person name="Mascher T."/>
            <person name="Medema M.H."/>
            <person name="Devos D.P."/>
            <person name="Kaster A.-K."/>
            <person name="Ovreas L."/>
            <person name="Rohde M."/>
            <person name="Galperin M.Y."/>
            <person name="Jogler C."/>
        </authorList>
    </citation>
    <scope>NUCLEOTIDE SEQUENCE [LARGE SCALE GENOMIC DNA]</scope>
    <source>
        <strain evidence="1 2">UC8</strain>
    </source>
</reference>
<name>A0A5B9QTK6_9BACT</name>
<gene>
    <name evidence="1" type="ORF">UC8_43880</name>
</gene>
<evidence type="ECO:0000313" key="1">
    <source>
        <dbReference type="EMBL" id="QEG42354.1"/>
    </source>
</evidence>
<organism evidence="1 2">
    <name type="scientific">Roseimaritima ulvae</name>
    <dbReference type="NCBI Taxonomy" id="980254"/>
    <lineage>
        <taxon>Bacteria</taxon>
        <taxon>Pseudomonadati</taxon>
        <taxon>Planctomycetota</taxon>
        <taxon>Planctomycetia</taxon>
        <taxon>Pirellulales</taxon>
        <taxon>Pirellulaceae</taxon>
        <taxon>Roseimaritima</taxon>
    </lineage>
</organism>
<dbReference type="KEGG" id="rul:UC8_43880"/>
<accession>A0A5B9QTK6</accession>
<dbReference type="Proteomes" id="UP000325286">
    <property type="component" value="Chromosome"/>
</dbReference>
<proteinExistence type="predicted"/>